<dbReference type="Pfam" id="PF03819">
    <property type="entry name" value="MazG"/>
    <property type="match status" value="2"/>
</dbReference>
<comment type="caution">
    <text evidence="2">The sequence shown here is derived from an EMBL/GenBank/DDBJ whole genome shotgun (WGS) entry which is preliminary data.</text>
</comment>
<dbReference type="GO" id="GO:0046081">
    <property type="term" value="P:dUTP catabolic process"/>
    <property type="evidence" value="ECO:0007669"/>
    <property type="project" value="TreeGrafter"/>
</dbReference>
<dbReference type="PANTHER" id="PTHR30522">
    <property type="entry name" value="NUCLEOSIDE TRIPHOSPHATE PYROPHOSPHOHYDROLASE"/>
    <property type="match status" value="1"/>
</dbReference>
<dbReference type="PANTHER" id="PTHR30522:SF0">
    <property type="entry name" value="NUCLEOSIDE TRIPHOSPHATE PYROPHOSPHOHYDROLASE"/>
    <property type="match status" value="1"/>
</dbReference>
<evidence type="ECO:0000313" key="3">
    <source>
        <dbReference type="Proteomes" id="UP000886800"/>
    </source>
</evidence>
<evidence type="ECO:0000313" key="2">
    <source>
        <dbReference type="EMBL" id="HIX65622.1"/>
    </source>
</evidence>
<dbReference type="EMBL" id="DXES01000118">
    <property type="protein sequence ID" value="HIX65622.1"/>
    <property type="molecule type" value="Genomic_DNA"/>
</dbReference>
<dbReference type="GO" id="GO:0046047">
    <property type="term" value="P:TTP catabolic process"/>
    <property type="evidence" value="ECO:0007669"/>
    <property type="project" value="TreeGrafter"/>
</dbReference>
<gene>
    <name evidence="2" type="primary">mazG</name>
    <name evidence="2" type="ORF">H9736_05170</name>
</gene>
<dbReference type="NCBIfam" id="TIGR00444">
    <property type="entry name" value="mazG"/>
    <property type="match status" value="1"/>
</dbReference>
<dbReference type="GO" id="GO:0046052">
    <property type="term" value="P:UTP catabolic process"/>
    <property type="evidence" value="ECO:0007669"/>
    <property type="project" value="TreeGrafter"/>
</dbReference>
<dbReference type="CDD" id="cd11528">
    <property type="entry name" value="NTP-PPase_MazG_Nterm"/>
    <property type="match status" value="1"/>
</dbReference>
<dbReference type="NCBIfam" id="NF007113">
    <property type="entry name" value="PRK09562.1"/>
    <property type="match status" value="1"/>
</dbReference>
<feature type="domain" description="NTP pyrophosphohydrolase MazG-like" evidence="1">
    <location>
        <begin position="174"/>
        <end position="233"/>
    </location>
</feature>
<protein>
    <submittedName>
        <fullName evidence="2">Nucleoside triphosphate pyrophosphohydrolase</fullName>
        <ecNumber evidence="2">3.6.1.9</ecNumber>
    </submittedName>
</protein>
<reference evidence="2" key="2">
    <citation type="submission" date="2021-04" db="EMBL/GenBank/DDBJ databases">
        <authorList>
            <person name="Gilroy R."/>
        </authorList>
    </citation>
    <scope>NUCLEOTIDE SEQUENCE</scope>
    <source>
        <strain evidence="2">CHK188-5543</strain>
    </source>
</reference>
<dbReference type="GO" id="GO:0006203">
    <property type="term" value="P:dGTP catabolic process"/>
    <property type="evidence" value="ECO:0007669"/>
    <property type="project" value="TreeGrafter"/>
</dbReference>
<dbReference type="SUPFAM" id="SSF101386">
    <property type="entry name" value="all-alpha NTP pyrophosphatases"/>
    <property type="match status" value="2"/>
</dbReference>
<proteinExistence type="predicted"/>
<dbReference type="InterPro" id="IPR011551">
    <property type="entry name" value="NTP_PyrPHydrolase_MazG"/>
</dbReference>
<dbReference type="CDD" id="cd11529">
    <property type="entry name" value="NTP-PPase_MazG_Cterm"/>
    <property type="match status" value="1"/>
</dbReference>
<name>A0A9D2B7Z6_9FIRM</name>
<dbReference type="InterPro" id="IPR048015">
    <property type="entry name" value="NTP-PPase_MazG-like_N"/>
</dbReference>
<keyword evidence="2" id="KW-0378">Hydrolase</keyword>
<reference evidence="2" key="1">
    <citation type="journal article" date="2021" name="PeerJ">
        <title>Extensive microbial diversity within the chicken gut microbiome revealed by metagenomics and culture.</title>
        <authorList>
            <person name="Gilroy R."/>
            <person name="Ravi A."/>
            <person name="Getino M."/>
            <person name="Pursley I."/>
            <person name="Horton D.L."/>
            <person name="Alikhan N.F."/>
            <person name="Baker D."/>
            <person name="Gharbi K."/>
            <person name="Hall N."/>
            <person name="Watson M."/>
            <person name="Adriaenssens E.M."/>
            <person name="Foster-Nyarko E."/>
            <person name="Jarju S."/>
            <person name="Secka A."/>
            <person name="Antonio M."/>
            <person name="Oren A."/>
            <person name="Chaudhuri R.R."/>
            <person name="La Ragione R."/>
            <person name="Hildebrand F."/>
            <person name="Pallen M.J."/>
        </authorList>
    </citation>
    <scope>NUCLEOTIDE SEQUENCE</scope>
    <source>
        <strain evidence="2">CHK188-5543</strain>
    </source>
</reference>
<dbReference type="GO" id="GO:0047429">
    <property type="term" value="F:nucleoside triphosphate diphosphatase activity"/>
    <property type="evidence" value="ECO:0007669"/>
    <property type="project" value="UniProtKB-EC"/>
</dbReference>
<sequence>MPVQFQQKESYGIGDLLEIMSLLRGEGGCPWDQEQDHHTIRRNFLEETYEVLEAIDQEDSELLREELGDVLLQVVFHAQLEREAGRFDFSDVCDGICKKLILRHPHVFGATQVSGSGEVTQNWDQIKAASKGQTTAAQMLESVPRVLPALMRSDKVQSRAAKAGFAYPDLGWAMEALQSELGELQEAAASGCGERTGEELGDLLFAAVNVARMLGQDPEECLDKSCEKFIGRFTKVEQLAREQGTDLKSAPVERLVALWQEAKRM</sequence>
<dbReference type="Proteomes" id="UP000886800">
    <property type="component" value="Unassembled WGS sequence"/>
</dbReference>
<dbReference type="Gene3D" id="1.10.287.1080">
    <property type="entry name" value="MazG-like"/>
    <property type="match status" value="2"/>
</dbReference>
<dbReference type="FunFam" id="1.10.287.1080:FF:000001">
    <property type="entry name" value="Nucleoside triphosphate pyrophosphohydrolase"/>
    <property type="match status" value="1"/>
</dbReference>
<dbReference type="GO" id="GO:0046061">
    <property type="term" value="P:dATP catabolic process"/>
    <property type="evidence" value="ECO:0007669"/>
    <property type="project" value="TreeGrafter"/>
</dbReference>
<accession>A0A9D2B7Z6</accession>
<dbReference type="InterPro" id="IPR048011">
    <property type="entry name" value="NTP-PPase_MazG-like_C"/>
</dbReference>
<dbReference type="GO" id="GO:0046076">
    <property type="term" value="P:dTTP catabolic process"/>
    <property type="evidence" value="ECO:0007669"/>
    <property type="project" value="TreeGrafter"/>
</dbReference>
<feature type="domain" description="NTP pyrophosphohydrolase MazG-like" evidence="1">
    <location>
        <begin position="35"/>
        <end position="108"/>
    </location>
</feature>
<dbReference type="EC" id="3.6.1.9" evidence="2"/>
<dbReference type="AlphaFoldDB" id="A0A9D2B7Z6"/>
<dbReference type="GO" id="GO:0006950">
    <property type="term" value="P:response to stress"/>
    <property type="evidence" value="ECO:0007669"/>
    <property type="project" value="UniProtKB-ARBA"/>
</dbReference>
<dbReference type="InterPro" id="IPR004518">
    <property type="entry name" value="MazG-like_dom"/>
</dbReference>
<evidence type="ECO:0000259" key="1">
    <source>
        <dbReference type="Pfam" id="PF03819"/>
    </source>
</evidence>
<organism evidence="2 3">
    <name type="scientific">Candidatus Anaerotruncus excrementipullorum</name>
    <dbReference type="NCBI Taxonomy" id="2838465"/>
    <lineage>
        <taxon>Bacteria</taxon>
        <taxon>Bacillati</taxon>
        <taxon>Bacillota</taxon>
        <taxon>Clostridia</taxon>
        <taxon>Eubacteriales</taxon>
        <taxon>Oscillospiraceae</taxon>
        <taxon>Anaerotruncus</taxon>
    </lineage>
</organism>